<organism evidence="2 3">
    <name type="scientific">Hypsibius exemplaris</name>
    <name type="common">Freshwater tardigrade</name>
    <dbReference type="NCBI Taxonomy" id="2072580"/>
    <lineage>
        <taxon>Eukaryota</taxon>
        <taxon>Metazoa</taxon>
        <taxon>Ecdysozoa</taxon>
        <taxon>Tardigrada</taxon>
        <taxon>Eutardigrada</taxon>
        <taxon>Parachela</taxon>
        <taxon>Hypsibioidea</taxon>
        <taxon>Hypsibiidae</taxon>
        <taxon>Hypsibius</taxon>
    </lineage>
</organism>
<name>A0A9X6NKC6_HYPEX</name>
<reference evidence="3" key="1">
    <citation type="submission" date="2017-01" db="EMBL/GenBank/DDBJ databases">
        <title>Comparative genomics of anhydrobiosis in the tardigrade Hypsibius dujardini.</title>
        <authorList>
            <person name="Yoshida Y."/>
            <person name="Koutsovoulos G."/>
            <person name="Laetsch D."/>
            <person name="Stevens L."/>
            <person name="Kumar S."/>
            <person name="Horikawa D."/>
            <person name="Ishino K."/>
            <person name="Komine S."/>
            <person name="Tomita M."/>
            <person name="Blaxter M."/>
            <person name="Arakawa K."/>
        </authorList>
    </citation>
    <scope>NUCLEOTIDE SEQUENCE [LARGE SCALE GENOMIC DNA]</scope>
    <source>
        <strain evidence="3">Z151</strain>
    </source>
</reference>
<evidence type="ECO:0000313" key="2">
    <source>
        <dbReference type="EMBL" id="OWA55442.1"/>
    </source>
</evidence>
<feature type="compositionally biased region" description="Low complexity" evidence="1">
    <location>
        <begin position="85"/>
        <end position="100"/>
    </location>
</feature>
<dbReference type="AlphaFoldDB" id="A0A9X6NKC6"/>
<dbReference type="EMBL" id="MTYJ01000795">
    <property type="protein sequence ID" value="OWA55442.1"/>
    <property type="molecule type" value="Genomic_DNA"/>
</dbReference>
<dbReference type="Proteomes" id="UP000192578">
    <property type="component" value="Unassembled WGS sequence"/>
</dbReference>
<accession>A0A9X6NKC6</accession>
<evidence type="ECO:0000313" key="3">
    <source>
        <dbReference type="Proteomes" id="UP000192578"/>
    </source>
</evidence>
<gene>
    <name evidence="2" type="ORF">BV898_19829</name>
</gene>
<feature type="compositionally biased region" description="Polar residues" evidence="1">
    <location>
        <begin position="68"/>
        <end position="77"/>
    </location>
</feature>
<feature type="compositionally biased region" description="Basic and acidic residues" evidence="1">
    <location>
        <begin position="120"/>
        <end position="129"/>
    </location>
</feature>
<sequence>MEPQERDLVLRETKPQNDVAAATVIPASLIPALNGFDASHFSPVGLKHTIGSIFAPAMVKQHHRHMSPDQNTPQDLSVGSGGRNSEASSSAASSLHSATSPGAGGGADNVPTVAELGRLSPREEKRSEE</sequence>
<evidence type="ECO:0000256" key="1">
    <source>
        <dbReference type="SAM" id="MobiDB-lite"/>
    </source>
</evidence>
<protein>
    <submittedName>
        <fullName evidence="2">Uncharacterized protein</fullName>
    </submittedName>
</protein>
<comment type="caution">
    <text evidence="2">The sequence shown here is derived from an EMBL/GenBank/DDBJ whole genome shotgun (WGS) entry which is preliminary data.</text>
</comment>
<feature type="region of interest" description="Disordered" evidence="1">
    <location>
        <begin position="59"/>
        <end position="129"/>
    </location>
</feature>
<proteinExistence type="predicted"/>
<keyword evidence="3" id="KW-1185">Reference proteome</keyword>